<evidence type="ECO:0000256" key="5">
    <source>
        <dbReference type="ARBA" id="ARBA00022771"/>
    </source>
</evidence>
<keyword evidence="8" id="KW-0175">Coiled coil</keyword>
<dbReference type="InterPro" id="IPR003877">
    <property type="entry name" value="SPRY_dom"/>
</dbReference>
<dbReference type="PROSITE" id="PS50188">
    <property type="entry name" value="B302_SPRY"/>
    <property type="match status" value="1"/>
</dbReference>
<evidence type="ECO:0008006" key="14">
    <source>
        <dbReference type="Google" id="ProtNLM"/>
    </source>
</evidence>
<dbReference type="PROSITE" id="PS50119">
    <property type="entry name" value="ZF_BBOX"/>
    <property type="match status" value="1"/>
</dbReference>
<dbReference type="InterPro" id="IPR003879">
    <property type="entry name" value="Butyrophylin_SPRY"/>
</dbReference>
<evidence type="ECO:0000256" key="6">
    <source>
        <dbReference type="ARBA" id="ARBA00022833"/>
    </source>
</evidence>
<feature type="domain" description="B box-type" evidence="10">
    <location>
        <begin position="110"/>
        <end position="151"/>
    </location>
</feature>
<evidence type="ECO:0000259" key="10">
    <source>
        <dbReference type="PROSITE" id="PS50119"/>
    </source>
</evidence>
<evidence type="ECO:0000259" key="9">
    <source>
        <dbReference type="PROSITE" id="PS50089"/>
    </source>
</evidence>
<evidence type="ECO:0000256" key="4">
    <source>
        <dbReference type="ARBA" id="ARBA00022723"/>
    </source>
</evidence>
<feature type="coiled-coil region" evidence="8">
    <location>
        <begin position="159"/>
        <end position="214"/>
    </location>
</feature>
<dbReference type="Pfam" id="PF13765">
    <property type="entry name" value="PRY"/>
    <property type="match status" value="1"/>
</dbReference>
<dbReference type="GO" id="GO:0008270">
    <property type="term" value="F:zinc ion binding"/>
    <property type="evidence" value="ECO:0007669"/>
    <property type="project" value="UniProtKB-KW"/>
</dbReference>
<organism evidence="12 13">
    <name type="scientific">Alosa alosa</name>
    <name type="common">allis shad</name>
    <dbReference type="NCBI Taxonomy" id="278164"/>
    <lineage>
        <taxon>Eukaryota</taxon>
        <taxon>Metazoa</taxon>
        <taxon>Chordata</taxon>
        <taxon>Craniata</taxon>
        <taxon>Vertebrata</taxon>
        <taxon>Euteleostomi</taxon>
        <taxon>Actinopterygii</taxon>
        <taxon>Neopterygii</taxon>
        <taxon>Teleostei</taxon>
        <taxon>Clupei</taxon>
        <taxon>Clupeiformes</taxon>
        <taxon>Clupeoidei</taxon>
        <taxon>Clupeidae</taxon>
        <taxon>Alosa</taxon>
    </lineage>
</organism>
<evidence type="ECO:0000256" key="7">
    <source>
        <dbReference type="PROSITE-ProRule" id="PRU00024"/>
    </source>
</evidence>
<dbReference type="Pfam" id="PF00097">
    <property type="entry name" value="zf-C3HC4"/>
    <property type="match status" value="1"/>
</dbReference>
<dbReference type="PANTHER" id="PTHR24103">
    <property type="entry name" value="E3 UBIQUITIN-PROTEIN LIGASE TRIM"/>
    <property type="match status" value="1"/>
</dbReference>
<feature type="domain" description="B30.2/SPRY" evidence="11">
    <location>
        <begin position="298"/>
        <end position="490"/>
    </location>
</feature>
<dbReference type="GO" id="GO:0005737">
    <property type="term" value="C:cytoplasm"/>
    <property type="evidence" value="ECO:0007669"/>
    <property type="project" value="UniProtKB-SubCell"/>
</dbReference>
<dbReference type="InterPro" id="IPR050143">
    <property type="entry name" value="TRIM/RBCC"/>
</dbReference>
<dbReference type="PRINTS" id="PR01407">
    <property type="entry name" value="BUTYPHLNCDUF"/>
</dbReference>
<dbReference type="InterPro" id="IPR018957">
    <property type="entry name" value="Znf_C3HC4_RING-type"/>
</dbReference>
<dbReference type="InterPro" id="IPR001870">
    <property type="entry name" value="B30.2/SPRY"/>
</dbReference>
<dbReference type="Pfam" id="PF00643">
    <property type="entry name" value="zf-B_box"/>
    <property type="match status" value="1"/>
</dbReference>
<dbReference type="SUPFAM" id="SSF57845">
    <property type="entry name" value="B-box zinc-binding domain"/>
    <property type="match status" value="1"/>
</dbReference>
<dbReference type="Proteomes" id="UP000823561">
    <property type="component" value="Chromosome 11"/>
</dbReference>
<dbReference type="SMART" id="SM00589">
    <property type="entry name" value="PRY"/>
    <property type="match status" value="1"/>
</dbReference>
<dbReference type="PROSITE" id="PS50089">
    <property type="entry name" value="ZF_RING_2"/>
    <property type="match status" value="1"/>
</dbReference>
<evidence type="ECO:0000313" key="13">
    <source>
        <dbReference type="Proteomes" id="UP000823561"/>
    </source>
</evidence>
<proteinExistence type="inferred from homology"/>
<dbReference type="Gene3D" id="2.60.120.920">
    <property type="match status" value="1"/>
</dbReference>
<dbReference type="InterPro" id="IPR058030">
    <property type="entry name" value="TRIM8/14/16/25/29/45/65_CC"/>
</dbReference>
<keyword evidence="6" id="KW-0862">Zinc</keyword>
<dbReference type="InterPro" id="IPR013083">
    <property type="entry name" value="Znf_RING/FYVE/PHD"/>
</dbReference>
<gene>
    <name evidence="12" type="ORF">AALO_G00149390</name>
</gene>
<dbReference type="PROSITE" id="PS00518">
    <property type="entry name" value="ZF_RING_1"/>
    <property type="match status" value="1"/>
</dbReference>
<dbReference type="Gene3D" id="3.30.160.60">
    <property type="entry name" value="Classic Zinc Finger"/>
    <property type="match status" value="1"/>
</dbReference>
<comment type="caution">
    <text evidence="12">The sequence shown here is derived from an EMBL/GenBank/DDBJ whole genome shotgun (WGS) entry which is preliminary data.</text>
</comment>
<dbReference type="InterPro" id="IPR043136">
    <property type="entry name" value="B30.2/SPRY_sf"/>
</dbReference>
<keyword evidence="13" id="KW-1185">Reference proteome</keyword>
<evidence type="ECO:0000256" key="8">
    <source>
        <dbReference type="SAM" id="Coils"/>
    </source>
</evidence>
<dbReference type="EMBL" id="JADWDJ010000011">
    <property type="protein sequence ID" value="KAG5273259.1"/>
    <property type="molecule type" value="Genomic_DNA"/>
</dbReference>
<feature type="domain" description="RING-type" evidence="9">
    <location>
        <begin position="14"/>
        <end position="54"/>
    </location>
</feature>
<evidence type="ECO:0000256" key="2">
    <source>
        <dbReference type="ARBA" id="ARBA00008518"/>
    </source>
</evidence>
<keyword evidence="5 7" id="KW-0863">Zinc-finger</keyword>
<dbReference type="SUPFAM" id="SSF57850">
    <property type="entry name" value="RING/U-box"/>
    <property type="match status" value="1"/>
</dbReference>
<evidence type="ECO:0000256" key="1">
    <source>
        <dbReference type="ARBA" id="ARBA00004496"/>
    </source>
</evidence>
<evidence type="ECO:0000256" key="3">
    <source>
        <dbReference type="ARBA" id="ARBA00022490"/>
    </source>
</evidence>
<dbReference type="CDD" id="cd19800">
    <property type="entry name" value="Bbox2_xNF7-like"/>
    <property type="match status" value="1"/>
</dbReference>
<dbReference type="AlphaFoldDB" id="A0AAV6GDR3"/>
<dbReference type="InterPro" id="IPR001841">
    <property type="entry name" value="Znf_RING"/>
</dbReference>
<dbReference type="Pfam" id="PF00622">
    <property type="entry name" value="SPRY"/>
    <property type="match status" value="1"/>
</dbReference>
<dbReference type="SMART" id="SM00184">
    <property type="entry name" value="RING"/>
    <property type="match status" value="1"/>
</dbReference>
<comment type="subcellular location">
    <subcellularLocation>
        <location evidence="1">Cytoplasm</location>
    </subcellularLocation>
</comment>
<dbReference type="SMART" id="SM00336">
    <property type="entry name" value="BBOX"/>
    <property type="match status" value="1"/>
</dbReference>
<keyword evidence="4" id="KW-0479">Metal-binding</keyword>
<accession>A0AAV6GDR3</accession>
<evidence type="ECO:0000313" key="12">
    <source>
        <dbReference type="EMBL" id="KAG5273259.1"/>
    </source>
</evidence>
<sequence length="495" mass="56657">MASRTSLSEEDFSCPVCCDIYRDPIILLCSHSFCRVCLQQFWKQKGIRECPVCRMRSSRSAPATNLVLKNLCEALLQERGQRTLEVHLKPEVHGKFAVGTETLPIKSLGGPEALCSIHSEKLKLFCLEDKQPVCVVCRDSKKHNNHAFQPIDEAALDLKEEIKHKLKPLQENLKTYREAKLLFDQTAKHIKCQAKDVERQIKEEFERLHQFLQDEESARMAVLKEEEEFKSQMMKKKTEEISKEIQGLLDIIKAIEKYMDGEDITFLKNYSVIMKQVPFTLPDPEPVPETLVNMANYLGNLRFRIWEKMKDIVQYSPVTLDPNTANPCIFLSEDLTTLRYKDKGQLLPDNPERFDYWEFVLGSEGFASGSHCWEVEVGDSTLWALGVTSESVQRKGEALFKSAVWGVGYYNGEYGASSSVEPPTPLTVTPKLQRIRVQLDWDKGLVAFSDPVSNTPLHTFTHTFTERVFPYFSNYCELCPLKIIPLDVSVAMQPQ</sequence>
<protein>
    <recommendedName>
        <fullName evidence="14">Zinc-binding protein A33-like</fullName>
    </recommendedName>
</protein>
<dbReference type="InterPro" id="IPR013320">
    <property type="entry name" value="ConA-like_dom_sf"/>
</dbReference>
<comment type="similarity">
    <text evidence="2">Belongs to the TRIM/RBCC family.</text>
</comment>
<dbReference type="InterPro" id="IPR006574">
    <property type="entry name" value="PRY"/>
</dbReference>
<dbReference type="SUPFAM" id="SSF49899">
    <property type="entry name" value="Concanavalin A-like lectins/glucanases"/>
    <property type="match status" value="1"/>
</dbReference>
<dbReference type="Gene3D" id="3.30.40.10">
    <property type="entry name" value="Zinc/RING finger domain, C3HC4 (zinc finger)"/>
    <property type="match status" value="1"/>
</dbReference>
<dbReference type="CDD" id="cd12893">
    <property type="entry name" value="SPRY_PRY_TRIM35"/>
    <property type="match status" value="1"/>
</dbReference>
<dbReference type="InterPro" id="IPR017907">
    <property type="entry name" value="Znf_RING_CS"/>
</dbReference>
<name>A0AAV6GDR3_9TELE</name>
<evidence type="ECO:0000259" key="11">
    <source>
        <dbReference type="PROSITE" id="PS50188"/>
    </source>
</evidence>
<dbReference type="Pfam" id="PF25600">
    <property type="entry name" value="TRIM_CC"/>
    <property type="match status" value="1"/>
</dbReference>
<dbReference type="SMART" id="SM00449">
    <property type="entry name" value="SPRY"/>
    <property type="match status" value="1"/>
</dbReference>
<dbReference type="InterPro" id="IPR000315">
    <property type="entry name" value="Znf_B-box"/>
</dbReference>
<keyword evidence="3" id="KW-0963">Cytoplasm</keyword>
<reference evidence="12" key="1">
    <citation type="submission" date="2020-10" db="EMBL/GenBank/DDBJ databases">
        <title>Chromosome-scale genome assembly of the Allis shad, Alosa alosa.</title>
        <authorList>
            <person name="Margot Z."/>
            <person name="Christophe K."/>
            <person name="Cabau C."/>
            <person name="Louis A."/>
            <person name="Berthelot C."/>
            <person name="Parey E."/>
            <person name="Roest Crollius H."/>
            <person name="Montfort J."/>
            <person name="Robinson-Rechavi M."/>
            <person name="Bucao C."/>
            <person name="Bouchez O."/>
            <person name="Gislard M."/>
            <person name="Lluch J."/>
            <person name="Milhes M."/>
            <person name="Lampietro C."/>
            <person name="Lopez Roques C."/>
            <person name="Donnadieu C."/>
            <person name="Braasch I."/>
            <person name="Desvignes T."/>
            <person name="Postlethwait J."/>
            <person name="Bobe J."/>
            <person name="Guiguen Y."/>
        </authorList>
    </citation>
    <scope>NUCLEOTIDE SEQUENCE</scope>
    <source>
        <strain evidence="12">M-15738</strain>
        <tissue evidence="12">Blood</tissue>
    </source>
</reference>